<dbReference type="EMBL" id="MF403008">
    <property type="protein sequence ID" value="AUZ94962.1"/>
    <property type="molecule type" value="Genomic_DNA"/>
</dbReference>
<organism evidence="1 2">
    <name type="scientific">Agrobacterium phage Atu_ph07</name>
    <dbReference type="NCBI Taxonomy" id="2024264"/>
    <lineage>
        <taxon>Viruses</taxon>
        <taxon>Duplodnaviria</taxon>
        <taxon>Heunggongvirae</taxon>
        <taxon>Uroviricota</taxon>
        <taxon>Caudoviricetes</taxon>
        <taxon>Polybotosvirus</taxon>
        <taxon>Polybotosvirus Atuph07</taxon>
    </lineage>
</organism>
<dbReference type="Proteomes" id="UP000223025">
    <property type="component" value="Segment"/>
</dbReference>
<dbReference type="GeneID" id="40088183"/>
<keyword evidence="2" id="KW-1185">Reference proteome</keyword>
<accession>A0A2L0UZG8</accession>
<evidence type="ECO:0000313" key="1">
    <source>
        <dbReference type="EMBL" id="AUZ94962.1"/>
    </source>
</evidence>
<sequence length="4449" mass="500114">MANKLTGKQLSPQFRFSPTKLTVDPEKKRVIKLLPGVNQTETLVKFFSASADHLFQPGKSQPINGYIGRNIDYPEQSDDYYLVDKNPTREFYQFDPAMVSTDVSGNTEAVMFYPDFINKVRFQGGIVNNHNRMFEQKYYSWCPSIDLDKFTNFREYFWLNEGAPAVDVYGHCKKYVGDGVTQMYSLTDVVPFPVDKEHVTVTVDSIPVPFSYDNGNITLNPAPVRLADVRVYTAIDIMSVVGLETFSFAESTTLQSNLRIFIKNDLNPANIGKTFIVEGVGTGIILINDSNPDLTLVPDYFTIARGSVDGNDWSSSNRWFHRSVVGNLDKATLAAAKAKRPIIEFARDTQLYNHGTYRRNKVQLVSFNNKNFFESVSGLASSTVKFDGVTITKQWFDENNDNGEIRVLVTDDSRAEVNNRVYRIRYNSANLMVVTMYADGEDPSGYPIVGDTMEVQFGATYGGTDLYWNGTVWKIAQKKTADNQAPLFTLFDDDNVAIDDESRYPNSTFAGSKIFGYDIGSATFDTVLGIYVKHGENGDFIFRNYLSTETYQYKVGVTTYDITPNIFYKIIKNGENTYTNDWYLADGLSKQYVIDRFVAANGSRLYTASQEPAAGTPYFVYKNGMKLREGSDYIRQYNQFLFVTLEDGDKIEIHTFNPLSKANDTPGFYQIPLNLQANPLWQSIETATKGDLFGQISEVIAGQVGFKGTEYSTNNWKDIKHSLNIGTRIVSNTAPLPLTMLLASNEETDFIKAVRYSEMEYARFRSKFEKKIKEYIVDGKFNSNDPIGKWVDAALDDLSRGFTKEFPFFTSRMANTSSRPERNFIPVTPSWIGAYPIQEPSVYTDSISGESFIVGHDGSYMPLSNDVRDQANLELEKRIYESAPQFVKDKQTGFLDYKDFTSSAFYTGSYSVNEENYIYRSMFEKWCVNFSVEYKKNKSFNANDPFTWNYSTARDFNNNPVPGNWRGIYRLYYGTDRPNTHPWEMLGFSVKPEWWENKYGVAPYGADNYILWRDIQNGTIADGIRKGTDARYAIPNLLNMIPVDDQGKLLDPVASGIVRTAPNLDKAGDDWKWGDGAPAEAAWRKSYWFPFAKVQASYLMKPPVVIETLWDTERATITEGTAGRGYPYKDQYVYGETNNLGVTVYPYGIQQWLYDFIHSKNINITEVLGKKVRGLDVKLSYKIGGYTDKNSLFVISDTLDRLPTENVKVELYRSPSIREEFVGGIIVQSVGNAWKVYGYDLLDPVFKTIPPDFSGKTTNVSINSTRRTNILEWKSSVYYSKSTQVRYNDLYYACTRTHTSGRLFDTQYWQAIPRPSFANDTTVPFYHTPNKAMTVERFEYGSTIRNVQDMSVLLSGYQLYLESRGWVFDKVSNEEGDVYNWRSCLREFMSWVANKNTKEFDTIILFPSKDLVKFETEHGTIEPIEQTVNGVYSVLDQNGFPIQPYNTNVIREDGKLTVTSRTDQEILSVRLSVSEMEHIILIDNTTIFGDKIYDPLFNSRQTRVRLQGFKTDDWKGRIDAPGFLITGNVIRPNFEKSADNIRRMFDIESVESSELMERARLNIGYYEKPYLDNLLITKTNQFEFYQGLIQQKGTVSALHKIFRSNFIRHNESTKFLEEWAFRIGDYGYSSTNKSMDFVLKQEDFTNNPQLIDFVGAGQGGWDLRLGWDDEHWDYINPKEKQTVRYTIGGISNVKVTNPGRGYRTAPSVEVVGGANNATFNVSLDWSVTGIESIQVVRGGTGFFEGDLLNINGNGYGATAKVSSVNYQSSKIIDIYVDVPAGQVGAGSGYKVGDSIRVYGGNNQARGKVTEVSPTGAILKVSVTQPGGGYTKTNPVVSFVGTNWSAQDGLKFRVSGGAISGVEVTSSGQGYDDSTFITFNGTGTGAILDVATTGAKVNFVEVVNPGTGFETTPVLKLIGDSTEEATIEAEIQTESTSGVINLASFKRTNGINIEKITVSVFEEFNGIQPILSVGDESDNERYVSNISISEKGIHIYELDAEGITTNFDLDINVYVKNASISGNVQIDIEYKFTPDYYNEIFATDDRDTNVLNIVDLFDNTTGQFVYRDPRWIWRHDTHNPDWALKNVSAYDKGNLPSAGYVHLGDVQWTATDYNNFLAIYSDAKTANPPVDITNDLTVTYKGGVTGTSKTVIIKKLSKGTYRVKNFVIDVENAFNVDADDIREFEISIGTLSNPELYMSRDTVKTDRIYTHTQQVFNYLFVNDDSGNEIFVYTYQRSGLAAAPGKLTVTANLEVIKKNVLPGDNAWCYDVANGDWSVFRLGDTSANVVEARPASFEGQGSVVATDRNMFTVLGIEHNWFEPIATADAAIVNPNFFSDFTQFEDRMSRVVLDGVETSSGDAILGGTYKTKVNNTANIYVDAAEQLISGTATSNQIDIMDLIGASEIVINKITASVVRPFNNPAGVNPTVKIGTRANPSRFIGSVSNDEAIRSVRTAPTRPTFLYSKPISVDIWDNTMTVFESEENAIIRLIRTGNIFVTPSSIVVKNSGWGYSYDSMPKVTVLGPTGVKATAHIEGTIVGYTVVDGGNGYTSTPSVSVIGGQGQGAKAVANISNGKIVSVTIPGAGTGSSATATIAGGSLTGVTAVAGSGWEMVPIITFEGGAPQSHGVVTASLDTNGGISSITIDGAGSGYLTAPNVKINPWTGIGYKSKPTIIVGGGNGAGAIIEPVMMWRVTSITIDDWGKCSWTGENGQVLIEPPLNGGAPIAEIIAVPEVLEPTTIAQWRKRVISPPSHPNYGVWDYVDETITFNPPTNASTNEYWLQSFELPLGDIEENVTYEVNIPDFVSLVTETDDGIVIELTDTPNVTNGTMGDTVTAYINVVNNVAGSRDIDLKVAGTLPSFILNDRILEDDKMIIYYDGDGATNGLLTISVDYHYLNGFELFEQDGTPQISASTGTGGDVFAWNTVRFADMSVMNEIGNLPVDGWTYGTKVWLDDGRNARESAVEWKPNVPYAYHDLVKVNGFVYRSIEGGYGLEATIEPKSGQTSLAYPVITNKGTKYTADPKVTISGDGNGAEASVRLAPTSLYKIIVKNPDTNSGYVGTETIIITPKHSAGRNAQAVISSVVDGSIKEVSIINSGWGYDSTPIVEIENDQSTNKVEFDVILNPAVVKDILMENRGENYTTATMSFTDERNSMSTFDERYWESTTESEAKWKVKEFTKVINGDDWNTIREETPMVDSSLIKSAYIYDVDTQETLQTLQLFDPYKGIIPGSVEKELTYIIEYDPAIYNRGPLLNENSQENSWNNIEEGSLWWDISTTRYLDYEIDSDDYKWRNWGHLAPGITIDIYEWTRSTVSPDNWADTVLLNRNVIFDRTQQKPTGEVKDIENPSYVVRSEYNKENNRMETVYYFWVKNATSLPVRTDRTLTATQVASILQNPFESDIPWFAVISANKIIVGGSKVYVNNTSTALHLEWKTVDNDGLFHKQWQLVRDEDDRKVVDVTLWDKMRDSLVGWNTNVDNRVVKTTTKNRIDAETTEILVEDASEFSNSGEFKLTDYWITYNYKVGNVLKEVSGLGNLSFPSGMTIEQTQSISNPNKVPDQWLGEKERYGNLNIPLQTWFKVDIDEYGYFHPSKVARKAFVETLNDIFSRDAILNTRFEWVDIFRTEDAKPKSTEFNFEVDSEDERDDLVAFGEIKEGQVVLMNGVENTYGFWTLWKYQPSQTASTNGFVMIDAQNWRLQEGELWEAVDWYAEGWSSNDFPIRRFETIKDRDAAGNIDIGLLKGTLVKVDRRSETDPRWVWNLYTNDGWIEVACEKATIKLKDDFYKPGTFVYGFGNHIINNIGRRDGSWELQKIIDGLWTKVLTDRERNELFFSMVQTAVSQHQYTDWAFKTSFLYMAGYNEELLQTPFNMRNQTENVLEFVEDAKPYHVKIRDYVRRLSVPMDTVNVTVTDFDKPLYFDQTINNGAGGWRKLDPSDPFDVNILKNDSRFKWWYNNYQKTNYNLNEWDENWNPVRRYETTILFDRVSCKAIVGWDQLELPWDGTETRWKKDQYFEGIDELIAKYQTDNTRTYEYFIVKNSIERDDMIRTDQNLINAGEPPKVNMGDIITQTDDSRFFMWSGTEWVEFWSVQWDKNHGGGAADRIYEYYEPTFDMKKKDMDILIKGCSYRGTIIDGGNLSTGLWDMFEWDHNSGWDNEYAFYIGDDLDINPNRVSFNEDLDGPADIQINGGELAQPWFEANHPDEQVKAYIRSPIIMNVYRQATVTGSMQSPIPLSFRFFKDSFGGWTGTYTQDNVITLAEDLTSTANEIVIMQSGGLTLHDPNNTDPAYIEYVRSKVKLSYSIDTSSPITVKQFKAISMAFVFGLDAEIEGKPDNEDITSLVEAAIDRFIINNVEGVVWIGTERIVYTGVDYSQSANDIYTLTGVTRGTKGTSRPLLSFVGEEVIDGSSLHNLKSFNVYDMRVSSVQEYTANWTSWIEDAQEDGIPGITP</sequence>
<name>A0A2L0UZG8_9CAUD</name>
<dbReference type="KEGG" id="vg:40088183"/>
<proteinExistence type="predicted"/>
<reference evidence="1 2" key="1">
    <citation type="submission" date="2017-06" db="EMBL/GenBank/DDBJ databases">
        <authorList>
            <person name="Kim H.J."/>
            <person name="Triplett B.A."/>
        </authorList>
    </citation>
    <scope>NUCLEOTIDE SEQUENCE [LARGE SCALE GENOMIC DNA]</scope>
</reference>
<protein>
    <submittedName>
        <fullName evidence="1">Structural protein</fullName>
    </submittedName>
</protein>
<evidence type="ECO:0000313" key="2">
    <source>
        <dbReference type="Proteomes" id="UP000223025"/>
    </source>
</evidence>
<dbReference type="RefSeq" id="YP_009611845.1">
    <property type="nucleotide sequence ID" value="NC_042013.1"/>
</dbReference>